<evidence type="ECO:0000313" key="9">
    <source>
        <dbReference type="EMBL" id="OJJ00315.1"/>
    </source>
</evidence>
<protein>
    <recommendedName>
        <fullName evidence="11">Cytochrome c oxidase assembly factor 6</fullName>
    </recommendedName>
</protein>
<dbReference type="GO" id="GO:0005634">
    <property type="term" value="C:nucleus"/>
    <property type="evidence" value="ECO:0007669"/>
    <property type="project" value="UniProtKB-SubCell"/>
</dbReference>
<evidence type="ECO:0000256" key="6">
    <source>
        <dbReference type="ARBA" id="ARBA00023128"/>
    </source>
</evidence>
<keyword evidence="5" id="KW-0963">Cytoplasm</keyword>
<dbReference type="PANTHER" id="PTHR47677:SF1">
    <property type="entry name" value="CYTOCHROME C OXIDASE ASSEMBLY FACTOR 6"/>
    <property type="match status" value="1"/>
</dbReference>
<evidence type="ECO:0000256" key="2">
    <source>
        <dbReference type="ARBA" id="ARBA00004496"/>
    </source>
</evidence>
<keyword evidence="10" id="KW-1185">Reference proteome</keyword>
<gene>
    <name evidence="9" type="ORF">ASPVEDRAFT_149276</name>
</gene>
<dbReference type="AlphaFoldDB" id="A0A1L9PFT0"/>
<dbReference type="PROSITE" id="PS51808">
    <property type="entry name" value="CHCH"/>
    <property type="match status" value="1"/>
</dbReference>
<evidence type="ECO:0000256" key="1">
    <source>
        <dbReference type="ARBA" id="ARBA00004123"/>
    </source>
</evidence>
<evidence type="ECO:0000313" key="10">
    <source>
        <dbReference type="Proteomes" id="UP000184073"/>
    </source>
</evidence>
<dbReference type="Gene3D" id="1.10.10.140">
    <property type="entry name" value="Cytochrome c oxidase, subunit VIb"/>
    <property type="match status" value="1"/>
</dbReference>
<dbReference type="VEuPathDB" id="FungiDB:ASPVEDRAFT_149276"/>
<comment type="similarity">
    <text evidence="4">Belongs to the cytochrome c oxidase subunit 6B family.</text>
</comment>
<keyword evidence="7" id="KW-1015">Disulfide bond</keyword>
<dbReference type="OrthoDB" id="5545577at2759"/>
<evidence type="ECO:0000256" key="4">
    <source>
        <dbReference type="ARBA" id="ARBA00006425"/>
    </source>
</evidence>
<evidence type="ECO:0000256" key="7">
    <source>
        <dbReference type="ARBA" id="ARBA00023157"/>
    </source>
</evidence>
<accession>A0A1L9PFT0</accession>
<dbReference type="STRING" id="1036611.A0A1L9PFT0"/>
<organism evidence="9 10">
    <name type="scientific">Aspergillus versicolor CBS 583.65</name>
    <dbReference type="NCBI Taxonomy" id="1036611"/>
    <lineage>
        <taxon>Eukaryota</taxon>
        <taxon>Fungi</taxon>
        <taxon>Dikarya</taxon>
        <taxon>Ascomycota</taxon>
        <taxon>Pezizomycotina</taxon>
        <taxon>Eurotiomycetes</taxon>
        <taxon>Eurotiomycetidae</taxon>
        <taxon>Eurotiales</taxon>
        <taxon>Aspergillaceae</taxon>
        <taxon>Aspergillus</taxon>
        <taxon>Aspergillus subgen. Nidulantes</taxon>
    </lineage>
</organism>
<dbReference type="Proteomes" id="UP000184073">
    <property type="component" value="Unassembled WGS sequence"/>
</dbReference>
<evidence type="ECO:0000256" key="3">
    <source>
        <dbReference type="ARBA" id="ARBA00004569"/>
    </source>
</evidence>
<keyword evidence="6" id="KW-0496">Mitochondrion</keyword>
<dbReference type="GO" id="GO:0033617">
    <property type="term" value="P:mitochondrial respiratory chain complex IV assembly"/>
    <property type="evidence" value="ECO:0007669"/>
    <property type="project" value="TreeGrafter"/>
</dbReference>
<reference evidence="10" key="1">
    <citation type="journal article" date="2017" name="Genome Biol.">
        <title>Comparative genomics reveals high biological diversity and specific adaptations in the industrially and medically important fungal genus Aspergillus.</title>
        <authorList>
            <person name="de Vries R.P."/>
            <person name="Riley R."/>
            <person name="Wiebenga A."/>
            <person name="Aguilar-Osorio G."/>
            <person name="Amillis S."/>
            <person name="Uchima C.A."/>
            <person name="Anderluh G."/>
            <person name="Asadollahi M."/>
            <person name="Askin M."/>
            <person name="Barry K."/>
            <person name="Battaglia E."/>
            <person name="Bayram O."/>
            <person name="Benocci T."/>
            <person name="Braus-Stromeyer S.A."/>
            <person name="Caldana C."/>
            <person name="Canovas D."/>
            <person name="Cerqueira G.C."/>
            <person name="Chen F."/>
            <person name="Chen W."/>
            <person name="Choi C."/>
            <person name="Clum A."/>
            <person name="Dos Santos R.A."/>
            <person name="Damasio A.R."/>
            <person name="Diallinas G."/>
            <person name="Emri T."/>
            <person name="Fekete E."/>
            <person name="Flipphi M."/>
            <person name="Freyberg S."/>
            <person name="Gallo A."/>
            <person name="Gournas C."/>
            <person name="Habgood R."/>
            <person name="Hainaut M."/>
            <person name="Harispe M.L."/>
            <person name="Henrissat B."/>
            <person name="Hilden K.S."/>
            <person name="Hope R."/>
            <person name="Hossain A."/>
            <person name="Karabika E."/>
            <person name="Karaffa L."/>
            <person name="Karanyi Z."/>
            <person name="Krasevec N."/>
            <person name="Kuo A."/>
            <person name="Kusch H."/>
            <person name="LaButti K."/>
            <person name="Lagendijk E.L."/>
            <person name="Lapidus A."/>
            <person name="Levasseur A."/>
            <person name="Lindquist E."/>
            <person name="Lipzen A."/>
            <person name="Logrieco A.F."/>
            <person name="MacCabe A."/>
            <person name="Maekelae M.R."/>
            <person name="Malavazi I."/>
            <person name="Melin P."/>
            <person name="Meyer V."/>
            <person name="Mielnichuk N."/>
            <person name="Miskei M."/>
            <person name="Molnar A.P."/>
            <person name="Mule G."/>
            <person name="Ngan C.Y."/>
            <person name="Orejas M."/>
            <person name="Orosz E."/>
            <person name="Ouedraogo J.P."/>
            <person name="Overkamp K.M."/>
            <person name="Park H.-S."/>
            <person name="Perrone G."/>
            <person name="Piumi F."/>
            <person name="Punt P.J."/>
            <person name="Ram A.F."/>
            <person name="Ramon A."/>
            <person name="Rauscher S."/>
            <person name="Record E."/>
            <person name="Riano-Pachon D.M."/>
            <person name="Robert V."/>
            <person name="Roehrig J."/>
            <person name="Ruller R."/>
            <person name="Salamov A."/>
            <person name="Salih N.S."/>
            <person name="Samson R.A."/>
            <person name="Sandor E."/>
            <person name="Sanguinetti M."/>
            <person name="Schuetze T."/>
            <person name="Sepcic K."/>
            <person name="Shelest E."/>
            <person name="Sherlock G."/>
            <person name="Sophianopoulou V."/>
            <person name="Squina F.M."/>
            <person name="Sun H."/>
            <person name="Susca A."/>
            <person name="Todd R.B."/>
            <person name="Tsang A."/>
            <person name="Unkles S.E."/>
            <person name="van de Wiele N."/>
            <person name="van Rossen-Uffink D."/>
            <person name="Oliveira J.V."/>
            <person name="Vesth T.C."/>
            <person name="Visser J."/>
            <person name="Yu J.-H."/>
            <person name="Zhou M."/>
            <person name="Andersen M.R."/>
            <person name="Archer D.B."/>
            <person name="Baker S.E."/>
            <person name="Benoit I."/>
            <person name="Brakhage A.A."/>
            <person name="Braus G.H."/>
            <person name="Fischer R."/>
            <person name="Frisvad J.C."/>
            <person name="Goldman G.H."/>
            <person name="Houbraken J."/>
            <person name="Oakley B."/>
            <person name="Pocsi I."/>
            <person name="Scazzocchio C."/>
            <person name="Seiboth B."/>
            <person name="vanKuyk P.A."/>
            <person name="Wortman J."/>
            <person name="Dyer P.S."/>
            <person name="Grigoriev I.V."/>
        </authorList>
    </citation>
    <scope>NUCLEOTIDE SEQUENCE [LARGE SCALE GENOMIC DNA]</scope>
    <source>
        <strain evidence="10">CBS 583.65</strain>
    </source>
</reference>
<proteinExistence type="inferred from homology"/>
<evidence type="ECO:0000256" key="8">
    <source>
        <dbReference type="ARBA" id="ARBA00023242"/>
    </source>
</evidence>
<dbReference type="Pfam" id="PF02297">
    <property type="entry name" value="COX6B"/>
    <property type="match status" value="1"/>
</dbReference>
<dbReference type="RefSeq" id="XP_040666077.1">
    <property type="nucleotide sequence ID" value="XM_040808196.1"/>
</dbReference>
<sequence length="162" mass="18686">MKPVNDEAMGKFDHVGLARRHMTGTELKQHLPNLIFTRYTFLYDILNAMGWFSSSSDSNKASDGGRIAPDRTSRQKCWEGRDRFFACLDNNDIIDSVKGDKEARKKCAKEIAEFESACSTAWVKYFKEKRVMEYNRDKTIERIKKEDAATVTDLKSQGWSQK</sequence>
<dbReference type="InterPro" id="IPR048280">
    <property type="entry name" value="COX6B-like"/>
</dbReference>
<evidence type="ECO:0008006" key="11">
    <source>
        <dbReference type="Google" id="ProtNLM"/>
    </source>
</evidence>
<evidence type="ECO:0000256" key="5">
    <source>
        <dbReference type="ARBA" id="ARBA00022490"/>
    </source>
</evidence>
<dbReference type="FunFam" id="1.10.10.140:FF:000003">
    <property type="entry name" value="Cytochrome c oxidase assembly factor 6"/>
    <property type="match status" value="1"/>
</dbReference>
<dbReference type="GeneID" id="63723707"/>
<dbReference type="SUPFAM" id="SSF47694">
    <property type="entry name" value="Cytochrome c oxidase subunit h"/>
    <property type="match status" value="1"/>
</dbReference>
<dbReference type="EMBL" id="KV878127">
    <property type="protein sequence ID" value="OJJ00315.1"/>
    <property type="molecule type" value="Genomic_DNA"/>
</dbReference>
<keyword evidence="8" id="KW-0539">Nucleus</keyword>
<dbReference type="PANTHER" id="PTHR47677">
    <property type="entry name" value="CYTOCHROME C OXIDASE ASSEMBLY FACTOR 6"/>
    <property type="match status" value="1"/>
</dbReference>
<name>A0A1L9PFT0_ASPVE</name>
<dbReference type="InterPro" id="IPR048281">
    <property type="entry name" value="COA6_fun"/>
</dbReference>
<dbReference type="InterPro" id="IPR036549">
    <property type="entry name" value="CX6/COA6-like_sf"/>
</dbReference>
<dbReference type="GO" id="GO:0005758">
    <property type="term" value="C:mitochondrial intermembrane space"/>
    <property type="evidence" value="ECO:0007669"/>
    <property type="project" value="UniProtKB-SubCell"/>
</dbReference>
<comment type="subcellular location">
    <subcellularLocation>
        <location evidence="2">Cytoplasm</location>
    </subcellularLocation>
    <subcellularLocation>
        <location evidence="3">Mitochondrion intermembrane space</location>
    </subcellularLocation>
    <subcellularLocation>
        <location evidence="1">Nucleus</location>
    </subcellularLocation>
</comment>